<evidence type="ECO:0000256" key="1">
    <source>
        <dbReference type="SAM" id="Phobius"/>
    </source>
</evidence>
<keyword evidence="1" id="KW-0472">Membrane</keyword>
<proteinExistence type="predicted"/>
<keyword evidence="1" id="KW-1133">Transmembrane helix</keyword>
<dbReference type="AlphaFoldDB" id="A0A8B4GMK5"/>
<evidence type="ECO:0000313" key="2">
    <source>
        <dbReference type="EMBL" id="SNW06941.1"/>
    </source>
</evidence>
<keyword evidence="1" id="KW-0812">Transmembrane</keyword>
<dbReference type="EMBL" id="LT906482">
    <property type="protein sequence ID" value="SNW06941.1"/>
    <property type="molecule type" value="Genomic_DNA"/>
</dbReference>
<feature type="transmembrane region" description="Helical" evidence="1">
    <location>
        <begin position="42"/>
        <end position="64"/>
    </location>
</feature>
<accession>A0A8B4GMK5</accession>
<protein>
    <submittedName>
        <fullName evidence="2">Uncharacterized protein</fullName>
    </submittedName>
</protein>
<dbReference type="KEGG" id="ecor:SAMEA4412678_0362"/>
<organism evidence="2 3">
    <name type="scientific">Eikenella corrodens</name>
    <dbReference type="NCBI Taxonomy" id="539"/>
    <lineage>
        <taxon>Bacteria</taxon>
        <taxon>Pseudomonadati</taxon>
        <taxon>Pseudomonadota</taxon>
        <taxon>Betaproteobacteria</taxon>
        <taxon>Neisseriales</taxon>
        <taxon>Neisseriaceae</taxon>
        <taxon>Eikenella</taxon>
    </lineage>
</organism>
<dbReference type="Proteomes" id="UP000215465">
    <property type="component" value="Chromosome 1"/>
</dbReference>
<sequence>MALCVSCITNRNRTFCCRISIRTYSNSMLSRSTCSYTSGQGMRTGCTIVIVVTISSTTAFYAVIMRSRSTHLIL</sequence>
<reference evidence="2 3" key="1">
    <citation type="submission" date="2017-06" db="EMBL/GenBank/DDBJ databases">
        <authorList>
            <consortium name="Pathogen Informatics"/>
        </authorList>
    </citation>
    <scope>NUCLEOTIDE SEQUENCE [LARGE SCALE GENOMIC DNA]</scope>
    <source>
        <strain evidence="2 3">NCTC10596</strain>
    </source>
</reference>
<evidence type="ECO:0000313" key="3">
    <source>
        <dbReference type="Proteomes" id="UP000215465"/>
    </source>
</evidence>
<gene>
    <name evidence="2" type="ORF">SAMEA4412678_00362</name>
</gene>
<name>A0A8B4GMK5_EIKCO</name>